<organism evidence="1">
    <name type="scientific">Arundo donax</name>
    <name type="common">Giant reed</name>
    <name type="synonym">Donax arundinaceus</name>
    <dbReference type="NCBI Taxonomy" id="35708"/>
    <lineage>
        <taxon>Eukaryota</taxon>
        <taxon>Viridiplantae</taxon>
        <taxon>Streptophyta</taxon>
        <taxon>Embryophyta</taxon>
        <taxon>Tracheophyta</taxon>
        <taxon>Spermatophyta</taxon>
        <taxon>Magnoliopsida</taxon>
        <taxon>Liliopsida</taxon>
        <taxon>Poales</taxon>
        <taxon>Poaceae</taxon>
        <taxon>PACMAD clade</taxon>
        <taxon>Arundinoideae</taxon>
        <taxon>Arundineae</taxon>
        <taxon>Arundo</taxon>
    </lineage>
</organism>
<protein>
    <submittedName>
        <fullName evidence="1">Uncharacterized protein</fullName>
    </submittedName>
</protein>
<evidence type="ECO:0000313" key="1">
    <source>
        <dbReference type="EMBL" id="JAD62491.1"/>
    </source>
</evidence>
<sequence length="28" mass="3129">MLFGVPLRTVAPTPNQLHLLLHESFPLS</sequence>
<proteinExistence type="predicted"/>
<reference evidence="1" key="2">
    <citation type="journal article" date="2015" name="Data Brief">
        <title>Shoot transcriptome of the giant reed, Arundo donax.</title>
        <authorList>
            <person name="Barrero R.A."/>
            <person name="Guerrero F.D."/>
            <person name="Moolhuijzen P."/>
            <person name="Goolsby J.A."/>
            <person name="Tidwell J."/>
            <person name="Bellgard S.E."/>
            <person name="Bellgard M.I."/>
        </authorList>
    </citation>
    <scope>NUCLEOTIDE SEQUENCE</scope>
    <source>
        <tissue evidence="1">Shoot tissue taken approximately 20 cm above the soil surface</tissue>
    </source>
</reference>
<dbReference type="EMBL" id="GBRH01235404">
    <property type="protein sequence ID" value="JAD62491.1"/>
    <property type="molecule type" value="Transcribed_RNA"/>
</dbReference>
<accession>A0A0A9BGM5</accession>
<reference evidence="1" key="1">
    <citation type="submission" date="2014-09" db="EMBL/GenBank/DDBJ databases">
        <authorList>
            <person name="Magalhaes I.L.F."/>
            <person name="Oliveira U."/>
            <person name="Santos F.R."/>
            <person name="Vidigal T.H.D.A."/>
            <person name="Brescovit A.D."/>
            <person name="Santos A.J."/>
        </authorList>
    </citation>
    <scope>NUCLEOTIDE SEQUENCE</scope>
    <source>
        <tissue evidence="1">Shoot tissue taken approximately 20 cm above the soil surface</tissue>
    </source>
</reference>
<name>A0A0A9BGM5_ARUDO</name>
<dbReference type="AlphaFoldDB" id="A0A0A9BGM5"/>